<keyword evidence="7" id="KW-1185">Reference proteome</keyword>
<evidence type="ECO:0000256" key="1">
    <source>
        <dbReference type="ARBA" id="ARBA00005184"/>
    </source>
</evidence>
<keyword evidence="2" id="KW-0378">Hydrolase</keyword>
<name>A0A7J6VMR2_THATH</name>
<evidence type="ECO:0000256" key="3">
    <source>
        <dbReference type="ARBA" id="ARBA00023085"/>
    </source>
</evidence>
<feature type="domain" description="Pectinesterase catalytic" evidence="5">
    <location>
        <begin position="1"/>
        <end position="126"/>
    </location>
</feature>
<dbReference type="GO" id="GO:0045490">
    <property type="term" value="P:pectin catabolic process"/>
    <property type="evidence" value="ECO:0007669"/>
    <property type="project" value="UniProtKB-UniPathway"/>
</dbReference>
<comment type="pathway">
    <text evidence="1">Glycan metabolism; pectin degradation; 2-dehydro-3-deoxy-D-gluconate from pectin: step 1/5.</text>
</comment>
<sequence length="130" mass="14589">NVKDGATTYNSATFVVAGDGFWARDITFENTAWPQNHQAVAITVASDLSVFYRCSFKGYQDTLFVHSLRQFYRDCYVYGTVDFIYGNAAAVLQNCNILVRRPMDHQGNMITAQGRDDPNENTGISTIKET</sequence>
<feature type="non-terminal residue" evidence="6">
    <location>
        <position position="1"/>
    </location>
</feature>
<dbReference type="AlphaFoldDB" id="A0A7J6VMR2"/>
<dbReference type="Pfam" id="PF01095">
    <property type="entry name" value="Pectinesterase"/>
    <property type="match status" value="1"/>
</dbReference>
<gene>
    <name evidence="6" type="ORF">FRX31_024024</name>
</gene>
<dbReference type="InterPro" id="IPR011050">
    <property type="entry name" value="Pectin_lyase_fold/virulence"/>
</dbReference>
<comment type="caution">
    <text evidence="6">The sequence shown here is derived from an EMBL/GenBank/DDBJ whole genome shotgun (WGS) entry which is preliminary data.</text>
</comment>
<dbReference type="UniPathway" id="UPA00545">
    <property type="reaction ID" value="UER00823"/>
</dbReference>
<feature type="region of interest" description="Disordered" evidence="4">
    <location>
        <begin position="108"/>
        <end position="130"/>
    </location>
</feature>
<dbReference type="PANTHER" id="PTHR31707">
    <property type="entry name" value="PECTINESTERASE"/>
    <property type="match status" value="1"/>
</dbReference>
<organism evidence="6 7">
    <name type="scientific">Thalictrum thalictroides</name>
    <name type="common">Rue-anemone</name>
    <name type="synonym">Anemone thalictroides</name>
    <dbReference type="NCBI Taxonomy" id="46969"/>
    <lineage>
        <taxon>Eukaryota</taxon>
        <taxon>Viridiplantae</taxon>
        <taxon>Streptophyta</taxon>
        <taxon>Embryophyta</taxon>
        <taxon>Tracheophyta</taxon>
        <taxon>Spermatophyta</taxon>
        <taxon>Magnoliopsida</taxon>
        <taxon>Ranunculales</taxon>
        <taxon>Ranunculaceae</taxon>
        <taxon>Thalictroideae</taxon>
        <taxon>Thalictrum</taxon>
    </lineage>
</organism>
<dbReference type="InterPro" id="IPR012334">
    <property type="entry name" value="Pectin_lyas_fold"/>
</dbReference>
<dbReference type="Proteomes" id="UP000554482">
    <property type="component" value="Unassembled WGS sequence"/>
</dbReference>
<accession>A0A7J6VMR2</accession>
<evidence type="ECO:0000313" key="7">
    <source>
        <dbReference type="Proteomes" id="UP000554482"/>
    </source>
</evidence>
<dbReference type="Gene3D" id="2.160.20.10">
    <property type="entry name" value="Single-stranded right-handed beta-helix, Pectin lyase-like"/>
    <property type="match status" value="1"/>
</dbReference>
<dbReference type="OrthoDB" id="2019149at2759"/>
<proteinExistence type="predicted"/>
<dbReference type="GO" id="GO:0042545">
    <property type="term" value="P:cell wall modification"/>
    <property type="evidence" value="ECO:0007669"/>
    <property type="project" value="InterPro"/>
</dbReference>
<evidence type="ECO:0000256" key="2">
    <source>
        <dbReference type="ARBA" id="ARBA00022801"/>
    </source>
</evidence>
<feature type="compositionally biased region" description="Polar residues" evidence="4">
    <location>
        <begin position="120"/>
        <end position="130"/>
    </location>
</feature>
<dbReference type="FunFam" id="2.160.20.10:FF:000092">
    <property type="entry name" value="Putative pectinesterase 57"/>
    <property type="match status" value="1"/>
</dbReference>
<evidence type="ECO:0000259" key="5">
    <source>
        <dbReference type="Pfam" id="PF01095"/>
    </source>
</evidence>
<evidence type="ECO:0000256" key="4">
    <source>
        <dbReference type="SAM" id="MobiDB-lite"/>
    </source>
</evidence>
<dbReference type="SUPFAM" id="SSF51126">
    <property type="entry name" value="Pectin lyase-like"/>
    <property type="match status" value="1"/>
</dbReference>
<dbReference type="GO" id="GO:0030599">
    <property type="term" value="F:pectinesterase activity"/>
    <property type="evidence" value="ECO:0007669"/>
    <property type="project" value="InterPro"/>
</dbReference>
<dbReference type="InterPro" id="IPR000070">
    <property type="entry name" value="Pectinesterase_cat"/>
</dbReference>
<reference evidence="6 7" key="1">
    <citation type="submission" date="2020-06" db="EMBL/GenBank/DDBJ databases">
        <title>Transcriptomic and genomic resources for Thalictrum thalictroides and T. hernandezii: Facilitating candidate gene discovery in an emerging model plant lineage.</title>
        <authorList>
            <person name="Arias T."/>
            <person name="Riano-Pachon D.M."/>
            <person name="Di Stilio V.S."/>
        </authorList>
    </citation>
    <scope>NUCLEOTIDE SEQUENCE [LARGE SCALE GENOMIC DNA]</scope>
    <source>
        <strain evidence="7">cv. WT478/WT964</strain>
        <tissue evidence="6">Leaves</tissue>
    </source>
</reference>
<protein>
    <submittedName>
        <fullName evidence="6">Pectinesterase/pectinesterase inhibitor</fullName>
    </submittedName>
</protein>
<dbReference type="EMBL" id="JABWDY010029374">
    <property type="protein sequence ID" value="KAF5186389.1"/>
    <property type="molecule type" value="Genomic_DNA"/>
</dbReference>
<evidence type="ECO:0000313" key="6">
    <source>
        <dbReference type="EMBL" id="KAF5186389.1"/>
    </source>
</evidence>
<keyword evidence="3" id="KW-0063">Aspartyl esterase</keyword>